<dbReference type="Pfam" id="PF07730">
    <property type="entry name" value="HisKA_3"/>
    <property type="match status" value="1"/>
</dbReference>
<evidence type="ECO:0000256" key="11">
    <source>
        <dbReference type="ARBA" id="ARBA00023012"/>
    </source>
</evidence>
<accession>A0ABU4NFT6</accession>
<organism evidence="15 16">
    <name type="scientific">Streptomyces europaeiscabiei</name>
    <dbReference type="NCBI Taxonomy" id="146819"/>
    <lineage>
        <taxon>Bacteria</taxon>
        <taxon>Bacillati</taxon>
        <taxon>Actinomycetota</taxon>
        <taxon>Actinomycetes</taxon>
        <taxon>Kitasatosporales</taxon>
        <taxon>Streptomycetaceae</taxon>
        <taxon>Streptomyces</taxon>
    </lineage>
</organism>
<dbReference type="Gene3D" id="1.20.5.1930">
    <property type="match status" value="1"/>
</dbReference>
<evidence type="ECO:0000256" key="9">
    <source>
        <dbReference type="ARBA" id="ARBA00022840"/>
    </source>
</evidence>
<evidence type="ECO:0000256" key="2">
    <source>
        <dbReference type="ARBA" id="ARBA00004370"/>
    </source>
</evidence>
<dbReference type="PANTHER" id="PTHR24421:SF10">
    <property type="entry name" value="NITRATE_NITRITE SENSOR PROTEIN NARQ"/>
    <property type="match status" value="1"/>
</dbReference>
<dbReference type="EMBL" id="JARAYU010000004">
    <property type="protein sequence ID" value="MDX3701007.1"/>
    <property type="molecule type" value="Genomic_DNA"/>
</dbReference>
<keyword evidence="13" id="KW-0472">Membrane</keyword>
<evidence type="ECO:0000256" key="12">
    <source>
        <dbReference type="SAM" id="MobiDB-lite"/>
    </source>
</evidence>
<keyword evidence="5" id="KW-0808">Transferase</keyword>
<feature type="domain" description="HAMP" evidence="14">
    <location>
        <begin position="56"/>
        <end position="108"/>
    </location>
</feature>
<dbReference type="InterPro" id="IPR003660">
    <property type="entry name" value="HAMP_dom"/>
</dbReference>
<reference evidence="15 16" key="1">
    <citation type="journal article" date="2023" name="Microb. Genom.">
        <title>Mesoterricola silvestris gen. nov., sp. nov., Mesoterricola sediminis sp. nov., Geothrix oryzae sp. nov., Geothrix edaphica sp. nov., Geothrix rubra sp. nov., and Geothrix limicola sp. nov., six novel members of Acidobacteriota isolated from soils.</title>
        <authorList>
            <person name="Weisberg A.J."/>
            <person name="Pearce E."/>
            <person name="Kramer C.G."/>
            <person name="Chang J.H."/>
            <person name="Clarke C.R."/>
        </authorList>
    </citation>
    <scope>NUCLEOTIDE SEQUENCE [LARGE SCALE GENOMIC DNA]</scope>
    <source>
        <strain evidence="15 16">ID09-01A</strain>
    </source>
</reference>
<dbReference type="InterPro" id="IPR003594">
    <property type="entry name" value="HATPase_dom"/>
</dbReference>
<name>A0ABU4NFT6_9ACTN</name>
<keyword evidence="10 13" id="KW-1133">Transmembrane helix</keyword>
<comment type="caution">
    <text evidence="15">The sequence shown here is derived from an EMBL/GenBank/DDBJ whole genome shotgun (WGS) entry which is preliminary data.</text>
</comment>
<dbReference type="CDD" id="cd06225">
    <property type="entry name" value="HAMP"/>
    <property type="match status" value="1"/>
</dbReference>
<dbReference type="SMART" id="SM00304">
    <property type="entry name" value="HAMP"/>
    <property type="match status" value="1"/>
</dbReference>
<dbReference type="Pfam" id="PF00672">
    <property type="entry name" value="HAMP"/>
    <property type="match status" value="1"/>
</dbReference>
<keyword evidence="4" id="KW-0597">Phosphoprotein</keyword>
<evidence type="ECO:0000256" key="3">
    <source>
        <dbReference type="ARBA" id="ARBA00012438"/>
    </source>
</evidence>
<dbReference type="Proteomes" id="UP001271274">
    <property type="component" value="Unassembled WGS sequence"/>
</dbReference>
<keyword evidence="8 15" id="KW-0418">Kinase</keyword>
<keyword evidence="9" id="KW-0067">ATP-binding</keyword>
<evidence type="ECO:0000256" key="8">
    <source>
        <dbReference type="ARBA" id="ARBA00022777"/>
    </source>
</evidence>
<dbReference type="RefSeq" id="WP_079104462.1">
    <property type="nucleotide sequence ID" value="NZ_JARAUR010000017.1"/>
</dbReference>
<evidence type="ECO:0000256" key="7">
    <source>
        <dbReference type="ARBA" id="ARBA00022741"/>
    </source>
</evidence>
<dbReference type="InterPro" id="IPR036890">
    <property type="entry name" value="HATPase_C_sf"/>
</dbReference>
<keyword evidence="6 13" id="KW-0812">Transmembrane</keyword>
<evidence type="ECO:0000256" key="6">
    <source>
        <dbReference type="ARBA" id="ARBA00022692"/>
    </source>
</evidence>
<keyword evidence="7" id="KW-0547">Nucleotide-binding</keyword>
<dbReference type="PROSITE" id="PS50885">
    <property type="entry name" value="HAMP"/>
    <property type="match status" value="1"/>
</dbReference>
<evidence type="ECO:0000256" key="5">
    <source>
        <dbReference type="ARBA" id="ARBA00022679"/>
    </source>
</evidence>
<evidence type="ECO:0000256" key="1">
    <source>
        <dbReference type="ARBA" id="ARBA00000085"/>
    </source>
</evidence>
<dbReference type="Pfam" id="PF02518">
    <property type="entry name" value="HATPase_c"/>
    <property type="match status" value="1"/>
</dbReference>
<dbReference type="GO" id="GO:0016301">
    <property type="term" value="F:kinase activity"/>
    <property type="evidence" value="ECO:0007669"/>
    <property type="project" value="UniProtKB-KW"/>
</dbReference>
<feature type="region of interest" description="Disordered" evidence="12">
    <location>
        <begin position="299"/>
        <end position="366"/>
    </location>
</feature>
<evidence type="ECO:0000313" key="15">
    <source>
        <dbReference type="EMBL" id="MDX3701007.1"/>
    </source>
</evidence>
<dbReference type="Gene3D" id="3.30.565.10">
    <property type="entry name" value="Histidine kinase-like ATPase, C-terminal domain"/>
    <property type="match status" value="1"/>
</dbReference>
<evidence type="ECO:0000256" key="10">
    <source>
        <dbReference type="ARBA" id="ARBA00022989"/>
    </source>
</evidence>
<dbReference type="InterPro" id="IPR011712">
    <property type="entry name" value="Sig_transdc_His_kin_sub3_dim/P"/>
</dbReference>
<gene>
    <name evidence="15" type="ORF">PV662_14780</name>
</gene>
<dbReference type="SUPFAM" id="SSF55874">
    <property type="entry name" value="ATPase domain of HSP90 chaperone/DNA topoisomerase II/histidine kinase"/>
    <property type="match status" value="1"/>
</dbReference>
<dbReference type="EC" id="2.7.13.3" evidence="3"/>
<keyword evidence="11" id="KW-0902">Two-component regulatory system</keyword>
<dbReference type="PANTHER" id="PTHR24421">
    <property type="entry name" value="NITRATE/NITRITE SENSOR PROTEIN NARX-RELATED"/>
    <property type="match status" value="1"/>
</dbReference>
<protein>
    <recommendedName>
        <fullName evidence="3">histidine kinase</fullName>
        <ecNumber evidence="3">2.7.13.3</ecNumber>
    </recommendedName>
</protein>
<sequence length="366" mass="38711">MSLYWRIFLSNAAVLMVAVLLLLGPVTVSTPVLFGEALVLLAGLVVMLIANAVLLRVGLAPLGRLTRAMTTADLLRPGSRTTVTGPSEIAELTKTFNAMLARLEAERATSSGRALSAQEAERRRLARELHDEVGQTLTAVLLQLRHAADLAPQTVRTDLHQAQETTRAGLEEIRRIARRLRPGVLEELGLHSALRALTAEFTTARLRVTAHITPGLPRLDPDTELVLYRIAQESLTNTARHAGATRAEVHLRPLPDARTALLVRDNGRGIASAPEGAGINGMRERALLIGADLHIGPGPQGGTQISLHAATDGTTTDGTTPGGTTAGGVPPDDTSQADPSAADSPGACSPADDMPSTADRFRETAR</sequence>
<evidence type="ECO:0000256" key="4">
    <source>
        <dbReference type="ARBA" id="ARBA00022553"/>
    </source>
</evidence>
<comment type="subcellular location">
    <subcellularLocation>
        <location evidence="2">Membrane</location>
    </subcellularLocation>
</comment>
<comment type="catalytic activity">
    <reaction evidence="1">
        <text>ATP + protein L-histidine = ADP + protein N-phospho-L-histidine.</text>
        <dbReference type="EC" id="2.7.13.3"/>
    </reaction>
</comment>
<feature type="transmembrane region" description="Helical" evidence="13">
    <location>
        <begin position="38"/>
        <end position="59"/>
    </location>
</feature>
<dbReference type="CDD" id="cd16917">
    <property type="entry name" value="HATPase_UhpB-NarQ-NarX-like"/>
    <property type="match status" value="1"/>
</dbReference>
<evidence type="ECO:0000256" key="13">
    <source>
        <dbReference type="SAM" id="Phobius"/>
    </source>
</evidence>
<feature type="compositionally biased region" description="Low complexity" evidence="12">
    <location>
        <begin position="309"/>
        <end position="319"/>
    </location>
</feature>
<proteinExistence type="predicted"/>
<evidence type="ECO:0000313" key="16">
    <source>
        <dbReference type="Proteomes" id="UP001271274"/>
    </source>
</evidence>
<dbReference type="InterPro" id="IPR050482">
    <property type="entry name" value="Sensor_HK_TwoCompSys"/>
</dbReference>
<evidence type="ECO:0000259" key="14">
    <source>
        <dbReference type="PROSITE" id="PS50885"/>
    </source>
</evidence>
<keyword evidence="16" id="KW-1185">Reference proteome</keyword>